<gene>
    <name evidence="1" type="ORF">Aglo03_28870</name>
</gene>
<proteinExistence type="predicted"/>
<reference evidence="1" key="1">
    <citation type="submission" date="2023-02" db="EMBL/GenBank/DDBJ databases">
        <title>Actinokineospora globicatena NBRC 15670.</title>
        <authorList>
            <person name="Ichikawa N."/>
            <person name="Sato H."/>
            <person name="Tonouchi N."/>
        </authorList>
    </citation>
    <scope>NUCLEOTIDE SEQUENCE</scope>
    <source>
        <strain evidence="1">NBRC 15670</strain>
    </source>
</reference>
<organism evidence="1 2">
    <name type="scientific">Actinokineospora globicatena</name>
    <dbReference type="NCBI Taxonomy" id="103729"/>
    <lineage>
        <taxon>Bacteria</taxon>
        <taxon>Bacillati</taxon>
        <taxon>Actinomycetota</taxon>
        <taxon>Actinomycetes</taxon>
        <taxon>Pseudonocardiales</taxon>
        <taxon>Pseudonocardiaceae</taxon>
        <taxon>Actinokineospora</taxon>
    </lineage>
</organism>
<keyword evidence="2" id="KW-1185">Reference proteome</keyword>
<comment type="caution">
    <text evidence="1">The sequence shown here is derived from an EMBL/GenBank/DDBJ whole genome shotgun (WGS) entry which is preliminary data.</text>
</comment>
<protein>
    <submittedName>
        <fullName evidence="1">Uncharacterized protein</fullName>
    </submittedName>
</protein>
<evidence type="ECO:0000313" key="1">
    <source>
        <dbReference type="EMBL" id="GLW92071.1"/>
    </source>
</evidence>
<dbReference type="EMBL" id="BSSD01000004">
    <property type="protein sequence ID" value="GLW92071.1"/>
    <property type="molecule type" value="Genomic_DNA"/>
</dbReference>
<name>A0A9W6QJ87_9PSEU</name>
<accession>A0A9W6QJ87</accession>
<evidence type="ECO:0000313" key="2">
    <source>
        <dbReference type="Proteomes" id="UP001165042"/>
    </source>
</evidence>
<dbReference type="Proteomes" id="UP001165042">
    <property type="component" value="Unassembled WGS sequence"/>
</dbReference>
<dbReference type="AlphaFoldDB" id="A0A9W6QJ87"/>
<sequence>MGNGLRIVNDDRVSGPDEVHGYRTWSLSVSAPREVLMFRYRRRALASARALDQAVNSQLACVARLPEDARRRSADHLAELVTLAQAYRAYARGWISYRELENRGRIATARLSHLRSPHPAAAHLTERD</sequence>